<keyword evidence="3" id="KW-1133">Transmembrane helix</keyword>
<comment type="subcellular location">
    <subcellularLocation>
        <location evidence="1">Membrane</location>
        <topology evidence="1">Multi-pass membrane protein</topology>
    </subcellularLocation>
</comment>
<feature type="region of interest" description="Disordered" evidence="5">
    <location>
        <begin position="1"/>
        <end position="47"/>
    </location>
</feature>
<evidence type="ECO:0000256" key="5">
    <source>
        <dbReference type="SAM" id="MobiDB-lite"/>
    </source>
</evidence>
<protein>
    <submittedName>
        <fullName evidence="7">RDD family protein</fullName>
    </submittedName>
</protein>
<dbReference type="InterPro" id="IPR010432">
    <property type="entry name" value="RDD"/>
</dbReference>
<proteinExistence type="predicted"/>
<evidence type="ECO:0000256" key="3">
    <source>
        <dbReference type="ARBA" id="ARBA00022989"/>
    </source>
</evidence>
<sequence length="205" mass="22275">MSTPPGNQPYQQHPLQSSFPQQPVYAQPPYGEGYASQPPTSPYDPRVPYGQLPSSYGHVPRPAAEGRRLLAVTLDLAVAVGVPYLLARGEEGRPLIALAMLLGISFVNQVLLTVLCGGSVGKLISGIRVICASDGGRPGFWRTVYRWLCGLCWLPLQPYYWLRAFFRGMGGGRAARGTVADNDDGELYHADLAGLRYARRTDLAA</sequence>
<feature type="compositionally biased region" description="Polar residues" evidence="5">
    <location>
        <begin position="1"/>
        <end position="21"/>
    </location>
</feature>
<name>A0ABW6RNH3_9ACTN</name>
<evidence type="ECO:0000259" key="6">
    <source>
        <dbReference type="Pfam" id="PF06271"/>
    </source>
</evidence>
<accession>A0ABW6RNH3</accession>
<feature type="domain" description="RDD" evidence="6">
    <location>
        <begin position="66"/>
        <end position="149"/>
    </location>
</feature>
<comment type="caution">
    <text evidence="7">The sequence shown here is derived from an EMBL/GenBank/DDBJ whole genome shotgun (WGS) entry which is preliminary data.</text>
</comment>
<evidence type="ECO:0000256" key="1">
    <source>
        <dbReference type="ARBA" id="ARBA00004141"/>
    </source>
</evidence>
<evidence type="ECO:0000313" key="8">
    <source>
        <dbReference type="Proteomes" id="UP001601976"/>
    </source>
</evidence>
<dbReference type="RefSeq" id="WP_387898508.1">
    <property type="nucleotide sequence ID" value="NZ_JBIAPK010000013.1"/>
</dbReference>
<evidence type="ECO:0000256" key="4">
    <source>
        <dbReference type="ARBA" id="ARBA00023136"/>
    </source>
</evidence>
<gene>
    <name evidence="7" type="ORF">ACFYWW_31145</name>
</gene>
<evidence type="ECO:0000256" key="2">
    <source>
        <dbReference type="ARBA" id="ARBA00022692"/>
    </source>
</evidence>
<keyword evidence="2" id="KW-0812">Transmembrane</keyword>
<organism evidence="7 8">
    <name type="scientific">Streptomyces flavidovirens</name>
    <dbReference type="NCBI Taxonomy" id="67298"/>
    <lineage>
        <taxon>Bacteria</taxon>
        <taxon>Bacillati</taxon>
        <taxon>Actinomycetota</taxon>
        <taxon>Actinomycetes</taxon>
        <taxon>Kitasatosporales</taxon>
        <taxon>Streptomycetaceae</taxon>
        <taxon>Streptomyces</taxon>
    </lineage>
</organism>
<keyword evidence="4" id="KW-0472">Membrane</keyword>
<reference evidence="7 8" key="1">
    <citation type="submission" date="2024-10" db="EMBL/GenBank/DDBJ databases">
        <title>The Natural Products Discovery Center: Release of the First 8490 Sequenced Strains for Exploring Actinobacteria Biosynthetic Diversity.</title>
        <authorList>
            <person name="Kalkreuter E."/>
            <person name="Kautsar S.A."/>
            <person name="Yang D."/>
            <person name="Bader C.D."/>
            <person name="Teijaro C.N."/>
            <person name="Fluegel L."/>
            <person name="Davis C.M."/>
            <person name="Simpson J.R."/>
            <person name="Lauterbach L."/>
            <person name="Steele A.D."/>
            <person name="Gui C."/>
            <person name="Meng S."/>
            <person name="Li G."/>
            <person name="Viehrig K."/>
            <person name="Ye F."/>
            <person name="Su P."/>
            <person name="Kiefer A.F."/>
            <person name="Nichols A."/>
            <person name="Cepeda A.J."/>
            <person name="Yan W."/>
            <person name="Fan B."/>
            <person name="Jiang Y."/>
            <person name="Adhikari A."/>
            <person name="Zheng C.-J."/>
            <person name="Schuster L."/>
            <person name="Cowan T.M."/>
            <person name="Smanski M.J."/>
            <person name="Chevrette M.G."/>
            <person name="De Carvalho L.P.S."/>
            <person name="Shen B."/>
        </authorList>
    </citation>
    <scope>NUCLEOTIDE SEQUENCE [LARGE SCALE GENOMIC DNA]</scope>
    <source>
        <strain evidence="7 8">NPDC003029</strain>
    </source>
</reference>
<keyword evidence="8" id="KW-1185">Reference proteome</keyword>
<dbReference type="EMBL" id="JBIAPK010000013">
    <property type="protein sequence ID" value="MFF3343117.1"/>
    <property type="molecule type" value="Genomic_DNA"/>
</dbReference>
<evidence type="ECO:0000313" key="7">
    <source>
        <dbReference type="EMBL" id="MFF3343117.1"/>
    </source>
</evidence>
<dbReference type="Pfam" id="PF06271">
    <property type="entry name" value="RDD"/>
    <property type="match status" value="1"/>
</dbReference>
<dbReference type="Proteomes" id="UP001601976">
    <property type="component" value="Unassembled WGS sequence"/>
</dbReference>